<name>A0A0K2B1N7_STRA7</name>
<organism evidence="1 2">
    <name type="scientific">Streptomyces ambofaciens (strain ATCC 23877 / 3486 / DSM 40053 / JCM 4204 / NBRC 12836 / NRRL B-2516)</name>
    <dbReference type="NCBI Taxonomy" id="278992"/>
    <lineage>
        <taxon>Bacteria</taxon>
        <taxon>Bacillati</taxon>
        <taxon>Actinomycetota</taxon>
        <taxon>Actinomycetes</taxon>
        <taxon>Kitasatosporales</taxon>
        <taxon>Streptomycetaceae</taxon>
        <taxon>Streptomyces</taxon>
    </lineage>
</organism>
<protein>
    <submittedName>
        <fullName evidence="1">Uncharacterized protein</fullName>
    </submittedName>
</protein>
<dbReference type="KEGG" id="samb:SAM23877_6149"/>
<accession>A0A0K2B1N7</accession>
<dbReference type="EMBL" id="CP012382">
    <property type="protein sequence ID" value="AKZ59194.1"/>
    <property type="molecule type" value="Genomic_DNA"/>
</dbReference>
<proteinExistence type="predicted"/>
<dbReference type="Proteomes" id="UP000061018">
    <property type="component" value="Chromosome"/>
</dbReference>
<reference evidence="2" key="1">
    <citation type="journal article" date="2015" name="J. Biotechnol.">
        <title>Complete genome sequence of Streptomyces ambofaciens ATCC 23877, the spiramycin producer.</title>
        <authorList>
            <person name="Thibessard A."/>
            <person name="Haas D."/>
            <person name="Gerbaud C."/>
            <person name="Aigle B."/>
            <person name="Lautru S."/>
            <person name="Pernodet J.L."/>
            <person name="Leblond P."/>
        </authorList>
    </citation>
    <scope>NUCLEOTIDE SEQUENCE [LARGE SCALE GENOMIC DNA]</scope>
    <source>
        <strain evidence="2">ATCC 23877 / 3486 / DSM 40053 / JCM 4204 / NBRC 12836 / NRRL B-2516</strain>
    </source>
</reference>
<evidence type="ECO:0000313" key="1">
    <source>
        <dbReference type="EMBL" id="AKZ59194.1"/>
    </source>
</evidence>
<sequence length="79" mass="8271">MRDSFGTRIEAGDYVLSAASSSGFFKLGVVYLAQSGRLMMEVTRSNWSGAARRSEVGSNVLVLRKADGTVPSVVAGEGG</sequence>
<evidence type="ECO:0000313" key="2">
    <source>
        <dbReference type="Proteomes" id="UP000061018"/>
    </source>
</evidence>
<dbReference type="AlphaFoldDB" id="A0A0K2B1N7"/>
<gene>
    <name evidence="1" type="ORF">SAM23877_6149</name>
</gene>
<dbReference type="RefSeq" id="WP_053139487.1">
    <property type="nucleotide sequence ID" value="NZ_CP012382.1"/>
</dbReference>